<dbReference type="EC" id="2.8.3.19" evidence="2"/>
<dbReference type="RefSeq" id="WP_318035527.1">
    <property type="nucleotide sequence ID" value="NZ_CAJZAI010000015.1"/>
</dbReference>
<evidence type="ECO:0000313" key="2">
    <source>
        <dbReference type="EMBL" id="CAG9181611.1"/>
    </source>
</evidence>
<dbReference type="InterPro" id="IPR050483">
    <property type="entry name" value="CoA-transferase_III_domain"/>
</dbReference>
<name>A0ABN7ZA63_9BURK</name>
<comment type="caution">
    <text evidence="2">The sequence shown here is derived from an EMBL/GenBank/DDBJ whole genome shotgun (WGS) entry which is preliminary data.</text>
</comment>
<organism evidence="2 3">
    <name type="scientific">Cupriavidus laharis</name>
    <dbReference type="NCBI Taxonomy" id="151654"/>
    <lineage>
        <taxon>Bacteria</taxon>
        <taxon>Pseudomonadati</taxon>
        <taxon>Pseudomonadota</taxon>
        <taxon>Betaproteobacteria</taxon>
        <taxon>Burkholderiales</taxon>
        <taxon>Burkholderiaceae</taxon>
        <taxon>Cupriavidus</taxon>
    </lineage>
</organism>
<dbReference type="GO" id="GO:0016740">
    <property type="term" value="F:transferase activity"/>
    <property type="evidence" value="ECO:0007669"/>
    <property type="project" value="UniProtKB-KW"/>
</dbReference>
<dbReference type="SUPFAM" id="SSF89796">
    <property type="entry name" value="CoA-transferase family III (CaiB/BaiF)"/>
    <property type="match status" value="1"/>
</dbReference>
<dbReference type="InterPro" id="IPR044855">
    <property type="entry name" value="CoA-Trfase_III_dom3_sf"/>
</dbReference>
<keyword evidence="1 2" id="KW-0808">Transferase</keyword>
<dbReference type="Pfam" id="PF02515">
    <property type="entry name" value="CoA_transf_3"/>
    <property type="match status" value="1"/>
</dbReference>
<evidence type="ECO:0000256" key="1">
    <source>
        <dbReference type="ARBA" id="ARBA00022679"/>
    </source>
</evidence>
<dbReference type="PANTHER" id="PTHR48207">
    <property type="entry name" value="SUCCINATE--HYDROXYMETHYLGLUTARATE COA-TRANSFERASE"/>
    <property type="match status" value="1"/>
</dbReference>
<dbReference type="Gene3D" id="3.40.50.10540">
    <property type="entry name" value="Crotonobetainyl-coa:carnitine coa-transferase, domain 1"/>
    <property type="match status" value="1"/>
</dbReference>
<dbReference type="InterPro" id="IPR023606">
    <property type="entry name" value="CoA-Trfase_III_dom_1_sf"/>
</dbReference>
<protein>
    <submittedName>
        <fullName evidence="2">Acetyl-CoA:oxalate CoA-transferase</fullName>
        <ecNumber evidence="2">2.8.3.19</ecNumber>
    </submittedName>
</protein>
<dbReference type="Proteomes" id="UP000727654">
    <property type="component" value="Unassembled WGS sequence"/>
</dbReference>
<sequence length="389" mass="40382">MNMSTSRPLHGLRVVEFGQYIAVPAAAQVLADLGADVIKVEPPGGDASRHAGWSADDCGPMFCAFNRGKQSVVLDLRNAADVAAARELALSADIVLQNARPGVMEKFGLGAEQLRAVQPRLIYASVNGFGDAGADATRPGLDVAAQAESGIMALNGDAHADPTRVGFTVVDMMAARTLSTAALAALVQRGIGGNGAHIRISLIDVALDMLAHPWAEYQLTGEVPSRCGNGQATMAPAADVLDTGDGKLVVSAYVQDHFARLCNCLDRPDMPADPRFCDNTARVANRSALRAALTEALAGMSADAACAKLTRAGVVCGVVRDVDGALEHARANMPERLVTATTPDERELCFPALPISIDQMPRQGGALPALGEHTASVIASLAKACSKAA</sequence>
<keyword evidence="3" id="KW-1185">Reference proteome</keyword>
<accession>A0ABN7ZA63</accession>
<evidence type="ECO:0000313" key="3">
    <source>
        <dbReference type="Proteomes" id="UP000727654"/>
    </source>
</evidence>
<proteinExistence type="predicted"/>
<dbReference type="EMBL" id="CAJZAI010000015">
    <property type="protein sequence ID" value="CAG9181611.1"/>
    <property type="molecule type" value="Genomic_DNA"/>
</dbReference>
<gene>
    <name evidence="2" type="primary">uctC_13</name>
    <name evidence="2" type="ORF">LMG23992_04540</name>
</gene>
<dbReference type="Gene3D" id="3.30.1540.10">
    <property type="entry name" value="formyl-coa transferase, domain 3"/>
    <property type="match status" value="1"/>
</dbReference>
<reference evidence="2 3" key="1">
    <citation type="submission" date="2021-08" db="EMBL/GenBank/DDBJ databases">
        <authorList>
            <person name="Peeters C."/>
        </authorList>
    </citation>
    <scope>NUCLEOTIDE SEQUENCE [LARGE SCALE GENOMIC DNA]</scope>
    <source>
        <strain evidence="2 3">LMG 23992</strain>
    </source>
</reference>
<dbReference type="PANTHER" id="PTHR48207:SF3">
    <property type="entry name" value="SUCCINATE--HYDROXYMETHYLGLUTARATE COA-TRANSFERASE"/>
    <property type="match status" value="1"/>
</dbReference>
<dbReference type="InterPro" id="IPR003673">
    <property type="entry name" value="CoA-Trfase_fam_III"/>
</dbReference>